<dbReference type="Proteomes" id="UP001066276">
    <property type="component" value="Chromosome 9"/>
</dbReference>
<organism evidence="3 4">
    <name type="scientific">Pleurodeles waltl</name>
    <name type="common">Iberian ribbed newt</name>
    <dbReference type="NCBI Taxonomy" id="8319"/>
    <lineage>
        <taxon>Eukaryota</taxon>
        <taxon>Metazoa</taxon>
        <taxon>Chordata</taxon>
        <taxon>Craniata</taxon>
        <taxon>Vertebrata</taxon>
        <taxon>Euteleostomi</taxon>
        <taxon>Amphibia</taxon>
        <taxon>Batrachia</taxon>
        <taxon>Caudata</taxon>
        <taxon>Salamandroidea</taxon>
        <taxon>Salamandridae</taxon>
        <taxon>Pleurodelinae</taxon>
        <taxon>Pleurodeles</taxon>
    </lineage>
</organism>
<dbReference type="PANTHER" id="PTHR23098:SF23">
    <property type="entry name" value="MYB-RELATED TRANSCRIPTION FACTOR, PARTNER OF PROFILIN-LIKE ISOFORM X2-RELATED"/>
    <property type="match status" value="1"/>
</dbReference>
<feature type="domain" description="Myb/SANT-like DNA-binding" evidence="2">
    <location>
        <begin position="46"/>
        <end position="116"/>
    </location>
</feature>
<dbReference type="GO" id="GO:0005634">
    <property type="term" value="C:nucleus"/>
    <property type="evidence" value="ECO:0007669"/>
    <property type="project" value="TreeGrafter"/>
</dbReference>
<evidence type="ECO:0000256" key="1">
    <source>
        <dbReference type="SAM" id="MobiDB-lite"/>
    </source>
</evidence>
<feature type="region of interest" description="Disordered" evidence="1">
    <location>
        <begin position="156"/>
        <end position="279"/>
    </location>
</feature>
<gene>
    <name evidence="3" type="ORF">NDU88_005334</name>
</gene>
<dbReference type="Pfam" id="PF13873">
    <property type="entry name" value="Myb_DNA-bind_5"/>
    <property type="match status" value="1"/>
</dbReference>
<accession>A0AAV7MW18</accession>
<dbReference type="InterPro" id="IPR028002">
    <property type="entry name" value="Myb_DNA-bind_5"/>
</dbReference>
<sequence>MRQLHVAPPLLTGPPAVCTPEDAAISSPAPADVLYGGEQRAESQPTLSTDELEKLVDRVLPQYTLLHGPPDKQVSAHQEKDIWRAIAKEVRTLGVHHRQSTHCCKRWEDIHRWSKKTAEAQLGMASQCGRGDRRTMTPLMFRILAVAYPELDGRLRASQQPHGASSGGGAVAPEQEGAASHMALEGETTDSEATSGTEGEGSSTAGTGAETSDTDSSSDKSSLAVTGPSVPPHLQVQPPPSPTSTALPAAPQRVLRARSPRRVGISFAPGTSAPAPDSPAALSEEAIDLLMSLTVGKSTILNAIQDVERQLQQTNAFLEGIHSGPAAQQRAFQTLASALMAAIVPVSSLPPSNFLHPDPNTCTSAYPKHTVRPA</sequence>
<dbReference type="PANTHER" id="PTHR23098">
    <property type="entry name" value="AGAP001331-PA-RELATED"/>
    <property type="match status" value="1"/>
</dbReference>
<evidence type="ECO:0000313" key="3">
    <source>
        <dbReference type="EMBL" id="KAJ1107948.1"/>
    </source>
</evidence>
<comment type="caution">
    <text evidence="3">The sequence shown here is derived from an EMBL/GenBank/DDBJ whole genome shotgun (WGS) entry which is preliminary data.</text>
</comment>
<proteinExistence type="predicted"/>
<evidence type="ECO:0000313" key="4">
    <source>
        <dbReference type="Proteomes" id="UP001066276"/>
    </source>
</evidence>
<keyword evidence="4" id="KW-1185">Reference proteome</keyword>
<dbReference type="EMBL" id="JANPWB010000013">
    <property type="protein sequence ID" value="KAJ1107948.1"/>
    <property type="molecule type" value="Genomic_DNA"/>
</dbReference>
<evidence type="ECO:0000259" key="2">
    <source>
        <dbReference type="Pfam" id="PF13873"/>
    </source>
</evidence>
<name>A0AAV7MW18_PLEWA</name>
<feature type="compositionally biased region" description="Low complexity" evidence="1">
    <location>
        <begin position="191"/>
        <end position="222"/>
    </location>
</feature>
<protein>
    <recommendedName>
        <fullName evidence="2">Myb/SANT-like DNA-binding domain-containing protein</fullName>
    </recommendedName>
</protein>
<feature type="compositionally biased region" description="Low complexity" evidence="1">
    <location>
        <begin position="268"/>
        <end position="279"/>
    </location>
</feature>
<dbReference type="AlphaFoldDB" id="A0AAV7MW18"/>
<reference evidence="3" key="1">
    <citation type="journal article" date="2022" name="bioRxiv">
        <title>Sequencing and chromosome-scale assembly of the giantPleurodeles waltlgenome.</title>
        <authorList>
            <person name="Brown T."/>
            <person name="Elewa A."/>
            <person name="Iarovenko S."/>
            <person name="Subramanian E."/>
            <person name="Araus A.J."/>
            <person name="Petzold A."/>
            <person name="Susuki M."/>
            <person name="Suzuki K.-i.T."/>
            <person name="Hayashi T."/>
            <person name="Toyoda A."/>
            <person name="Oliveira C."/>
            <person name="Osipova E."/>
            <person name="Leigh N.D."/>
            <person name="Simon A."/>
            <person name="Yun M.H."/>
        </authorList>
    </citation>
    <scope>NUCLEOTIDE SEQUENCE</scope>
    <source>
        <strain evidence="3">20211129_DDA</strain>
        <tissue evidence="3">Liver</tissue>
    </source>
</reference>